<dbReference type="PATRIC" id="fig|587753.10.peg.2912"/>
<dbReference type="AlphaFoldDB" id="A0A0D5Y046"/>
<protein>
    <recommendedName>
        <fullName evidence="4">Transmembrane protein</fullName>
    </recommendedName>
</protein>
<evidence type="ECO:0000313" key="3">
    <source>
        <dbReference type="Proteomes" id="UP000032748"/>
    </source>
</evidence>
<dbReference type="KEGG" id="pcz:PCL1606_29210"/>
<dbReference type="EMBL" id="CP011110">
    <property type="protein sequence ID" value="AKA24372.1"/>
    <property type="molecule type" value="Genomic_DNA"/>
</dbReference>
<evidence type="ECO:0008006" key="4">
    <source>
        <dbReference type="Google" id="ProtNLM"/>
    </source>
</evidence>
<keyword evidence="1" id="KW-1133">Transmembrane helix</keyword>
<dbReference type="OrthoDB" id="7027300at2"/>
<proteinExistence type="predicted"/>
<sequence length="171" mass="19110">MDDSAEDDLRPRQQPVREDMALQRKVWRFERLGWYALVLIVLATLAGAFSRGPLSDRDISSADGRLRVEYQRFLRNGSTDALTLHMRGTPGQRLELEIAGELLQGFSVETMQPDPLRASAAGAGMRLWVQADRDGQARLYLTLRSIGMGPHESRVTLAGSPPLTISQFIYP</sequence>
<keyword evidence="1" id="KW-0472">Membrane</keyword>
<dbReference type="Proteomes" id="UP000032748">
    <property type="component" value="Chromosome"/>
</dbReference>
<feature type="transmembrane region" description="Helical" evidence="1">
    <location>
        <begin position="32"/>
        <end position="50"/>
    </location>
</feature>
<evidence type="ECO:0000256" key="1">
    <source>
        <dbReference type="SAM" id="Phobius"/>
    </source>
</evidence>
<gene>
    <name evidence="2" type="ORF">PCL1606_29210</name>
</gene>
<reference evidence="2 3" key="1">
    <citation type="journal article" date="2015" name="Mol. Plant Microbe Interact.">
        <title>Comparative Genomic Analysis of Pseudomonas chlororaphis PCL1606 Reveals New Insight into Antifungal Compounds Involved in Biocontrol.</title>
        <authorList>
            <person name="Calderon C.E."/>
            <person name="Ramos C."/>
            <person name="de Vicente A."/>
            <person name="Cazorla F.M."/>
        </authorList>
    </citation>
    <scope>NUCLEOTIDE SEQUENCE [LARGE SCALE GENOMIC DNA]</scope>
    <source>
        <strain evidence="2 3">PCL1606</strain>
    </source>
</reference>
<accession>A0A0D5Y046</accession>
<name>A0A0D5Y046_9PSED</name>
<keyword evidence="1" id="KW-0812">Transmembrane</keyword>
<organism evidence="2 3">
    <name type="scientific">Pseudomonas chlororaphis</name>
    <dbReference type="NCBI Taxonomy" id="587753"/>
    <lineage>
        <taxon>Bacteria</taxon>
        <taxon>Pseudomonadati</taxon>
        <taxon>Pseudomonadota</taxon>
        <taxon>Gammaproteobacteria</taxon>
        <taxon>Pseudomonadales</taxon>
        <taxon>Pseudomonadaceae</taxon>
        <taxon>Pseudomonas</taxon>
    </lineage>
</organism>
<evidence type="ECO:0000313" key="2">
    <source>
        <dbReference type="EMBL" id="AKA24372.1"/>
    </source>
</evidence>
<dbReference type="RefSeq" id="WP_045882984.1">
    <property type="nucleotide sequence ID" value="NZ_CP011110.1"/>
</dbReference>